<dbReference type="PANTHER" id="PTHR21257:SF38">
    <property type="entry name" value="7-DEHYDROCHOLESTEROL REDUCTASE"/>
    <property type="match status" value="1"/>
</dbReference>
<keyword evidence="12" id="KW-0756">Sterol biosynthesis</keyword>
<dbReference type="InterPro" id="IPR001171">
    <property type="entry name" value="ERG24_DHCR-like"/>
</dbReference>
<feature type="transmembrane region" description="Helical" evidence="21">
    <location>
        <begin position="67"/>
        <end position="91"/>
    </location>
</feature>
<dbReference type="GO" id="GO:0047598">
    <property type="term" value="F:7-dehydrocholesterol reductase activity"/>
    <property type="evidence" value="ECO:0007669"/>
    <property type="project" value="UniProtKB-EC"/>
</dbReference>
<evidence type="ECO:0000313" key="22">
    <source>
        <dbReference type="EMBL" id="CAK0779189.1"/>
    </source>
</evidence>
<keyword evidence="16" id="KW-0753">Steroid metabolism</keyword>
<evidence type="ECO:0000256" key="14">
    <source>
        <dbReference type="ARBA" id="ARBA00023136"/>
    </source>
</evidence>
<comment type="subcellular location">
    <subcellularLocation>
        <location evidence="1">Endoplasmic reticulum membrane</location>
        <topology evidence="1">Multi-pass membrane protein</topology>
    </subcellularLocation>
</comment>
<feature type="transmembrane region" description="Helical" evidence="21">
    <location>
        <begin position="124"/>
        <end position="142"/>
    </location>
</feature>
<gene>
    <name evidence="22" type="ORF">CVIRNUC_004714</name>
</gene>
<feature type="transmembrane region" description="Helical" evidence="21">
    <location>
        <begin position="427"/>
        <end position="455"/>
    </location>
</feature>
<feature type="transmembrane region" description="Helical" evidence="21">
    <location>
        <begin position="278"/>
        <end position="297"/>
    </location>
</feature>
<dbReference type="Pfam" id="PF01222">
    <property type="entry name" value="ERG4_ERG24"/>
    <property type="match status" value="1"/>
</dbReference>
<comment type="similarity">
    <text evidence="2">Belongs to the ERG4/ERG24 family.</text>
</comment>
<feature type="transmembrane region" description="Helical" evidence="21">
    <location>
        <begin position="347"/>
        <end position="367"/>
    </location>
</feature>
<evidence type="ECO:0000256" key="18">
    <source>
        <dbReference type="ARBA" id="ARBA00039984"/>
    </source>
</evidence>
<feature type="transmembrane region" description="Helical" evidence="21">
    <location>
        <begin position="193"/>
        <end position="213"/>
    </location>
</feature>
<organism evidence="22 23">
    <name type="scientific">Coccomyxa viridis</name>
    <dbReference type="NCBI Taxonomy" id="1274662"/>
    <lineage>
        <taxon>Eukaryota</taxon>
        <taxon>Viridiplantae</taxon>
        <taxon>Chlorophyta</taxon>
        <taxon>core chlorophytes</taxon>
        <taxon>Trebouxiophyceae</taxon>
        <taxon>Trebouxiophyceae incertae sedis</taxon>
        <taxon>Coccomyxaceae</taxon>
        <taxon>Coccomyxa</taxon>
    </lineage>
</organism>
<protein>
    <recommendedName>
        <fullName evidence="18">7-dehydrocholesterol reductase</fullName>
        <ecNumber evidence="17">1.3.1.21</ecNumber>
    </recommendedName>
    <alternativeName>
        <fullName evidence="19">Sterol Delta(7)-reductase</fullName>
    </alternativeName>
</protein>
<keyword evidence="11" id="KW-0560">Oxidoreductase</keyword>
<keyword evidence="8" id="KW-0521">NADP</keyword>
<evidence type="ECO:0000256" key="3">
    <source>
        <dbReference type="ARBA" id="ARBA00022516"/>
    </source>
</evidence>
<evidence type="ECO:0000256" key="1">
    <source>
        <dbReference type="ARBA" id="ARBA00004477"/>
    </source>
</evidence>
<evidence type="ECO:0000256" key="16">
    <source>
        <dbReference type="ARBA" id="ARBA00023221"/>
    </source>
</evidence>
<dbReference type="Proteomes" id="UP001314263">
    <property type="component" value="Unassembled WGS sequence"/>
</dbReference>
<evidence type="ECO:0000256" key="7">
    <source>
        <dbReference type="ARBA" id="ARBA00022824"/>
    </source>
</evidence>
<dbReference type="EC" id="1.3.1.21" evidence="17"/>
<keyword evidence="13" id="KW-0443">Lipid metabolism</keyword>
<keyword evidence="15" id="KW-1207">Sterol metabolism</keyword>
<keyword evidence="10 21" id="KW-1133">Transmembrane helix</keyword>
<evidence type="ECO:0000313" key="23">
    <source>
        <dbReference type="Proteomes" id="UP001314263"/>
    </source>
</evidence>
<dbReference type="PANTHER" id="PTHR21257">
    <property type="entry name" value="DELTA(14)-STEROL REDUCTASE"/>
    <property type="match status" value="1"/>
</dbReference>
<evidence type="ECO:0000256" key="10">
    <source>
        <dbReference type="ARBA" id="ARBA00022989"/>
    </source>
</evidence>
<reference evidence="22 23" key="1">
    <citation type="submission" date="2023-10" db="EMBL/GenBank/DDBJ databases">
        <authorList>
            <person name="Maclean D."/>
            <person name="Macfadyen A."/>
        </authorList>
    </citation>
    <scope>NUCLEOTIDE SEQUENCE [LARGE SCALE GENOMIC DNA]</scope>
</reference>
<dbReference type="EMBL" id="CAUYUE010000005">
    <property type="protein sequence ID" value="CAK0779189.1"/>
    <property type="molecule type" value="Genomic_DNA"/>
</dbReference>
<dbReference type="InterPro" id="IPR018083">
    <property type="entry name" value="Sterol_reductase_CS"/>
</dbReference>
<keyword evidence="14 21" id="KW-0472">Membrane</keyword>
<dbReference type="PROSITE" id="PS01018">
    <property type="entry name" value="STEROL_REDUCT_2"/>
    <property type="match status" value="1"/>
</dbReference>
<evidence type="ECO:0000256" key="6">
    <source>
        <dbReference type="ARBA" id="ARBA00022778"/>
    </source>
</evidence>
<dbReference type="Gene3D" id="1.20.120.1630">
    <property type="match status" value="1"/>
</dbReference>
<evidence type="ECO:0000256" key="5">
    <source>
        <dbReference type="ARBA" id="ARBA00022692"/>
    </source>
</evidence>
<dbReference type="GO" id="GO:0005789">
    <property type="term" value="C:endoplasmic reticulum membrane"/>
    <property type="evidence" value="ECO:0007669"/>
    <property type="project" value="UniProtKB-SubCell"/>
</dbReference>
<evidence type="ECO:0000256" key="15">
    <source>
        <dbReference type="ARBA" id="ARBA00023166"/>
    </source>
</evidence>
<name>A0AAV1I3A2_9CHLO</name>
<evidence type="ECO:0000256" key="4">
    <source>
        <dbReference type="ARBA" id="ARBA00022548"/>
    </source>
</evidence>
<keyword evidence="23" id="KW-1185">Reference proteome</keyword>
<keyword evidence="9" id="KW-0752">Steroid biosynthesis</keyword>
<evidence type="ECO:0000256" key="20">
    <source>
        <dbReference type="SAM" id="MobiDB-lite"/>
    </source>
</evidence>
<comment type="caution">
    <text evidence="22">The sequence shown here is derived from an EMBL/GenBank/DDBJ whole genome shotgun (WGS) entry which is preliminary data.</text>
</comment>
<feature type="region of interest" description="Disordered" evidence="20">
    <location>
        <begin position="1"/>
        <end position="29"/>
    </location>
</feature>
<evidence type="ECO:0000256" key="12">
    <source>
        <dbReference type="ARBA" id="ARBA00023011"/>
    </source>
</evidence>
<dbReference type="FunFam" id="1.20.120.1630:FF:000006">
    <property type="entry name" value="Putative 7-dehydrocholesterol reductase"/>
    <property type="match status" value="1"/>
</dbReference>
<accession>A0AAV1I3A2</accession>
<dbReference type="AlphaFoldDB" id="A0AAV1I3A2"/>
<keyword evidence="6" id="KW-0152">Cholesterol biosynthesis</keyword>
<keyword evidence="5 21" id="KW-0812">Transmembrane</keyword>
<evidence type="ECO:0000256" key="17">
    <source>
        <dbReference type="ARBA" id="ARBA00038851"/>
    </source>
</evidence>
<proteinExistence type="inferred from homology"/>
<dbReference type="GO" id="GO:0016132">
    <property type="term" value="P:brassinosteroid biosynthetic process"/>
    <property type="evidence" value="ECO:0007669"/>
    <property type="project" value="TreeGrafter"/>
</dbReference>
<sequence length="490" mass="54512">MVTTRAAARAQNSPLPAKQGRDASPASKLLNGTAEGPVQQVISWAETHGAGRGQSGAWGIGGAAGTVLAYGGTMALMLGCPAFAIYMWYILTHLDGSLSNVVLFTKIAGVQGVRSVWPWPSPEAWAILSVFGALQAFLQLAVPGKQHAGPVSPKGNVPIYKANGVQAYVTTLVLFVLGWRLQLFSPARVYDLFGEILSALNIFSLIFCAFLYLKGRYAPSSSDSGSTGSLIYDFYWGMELYPRIGRHFDLKTWTNCRMGMMGWGVLVLCYAVKQYEKYGQLSSAMAVSVLLMHLYIFKFFLWETGYWGTMDIAHDRAGYYLCWGCLNWVPAIYTSPALYITEHPIEWSLLAAVAIGIAGTAAIYINYDSDRQRQVFRATHGKELVWGKPPRKIVAKYATGDGQQKTSLLLTSGWWGLARHFHYLPEILAAFFWSMPAGFAHALPYFYVFFLTLLLTDRAFRDDVRCLSKYGAYWKQYTKAVPYKMIPYVF</sequence>
<evidence type="ECO:0000256" key="9">
    <source>
        <dbReference type="ARBA" id="ARBA00022955"/>
    </source>
</evidence>
<keyword evidence="4" id="KW-0153">Cholesterol metabolism</keyword>
<feature type="transmembrane region" description="Helical" evidence="21">
    <location>
        <begin position="317"/>
        <end position="340"/>
    </location>
</feature>
<evidence type="ECO:0000256" key="8">
    <source>
        <dbReference type="ARBA" id="ARBA00022857"/>
    </source>
</evidence>
<dbReference type="GO" id="GO:0006695">
    <property type="term" value="P:cholesterol biosynthetic process"/>
    <property type="evidence" value="ECO:0007669"/>
    <property type="project" value="UniProtKB-KW"/>
</dbReference>
<keyword evidence="7" id="KW-0256">Endoplasmic reticulum</keyword>
<evidence type="ECO:0000256" key="11">
    <source>
        <dbReference type="ARBA" id="ARBA00023002"/>
    </source>
</evidence>
<evidence type="ECO:0000256" key="13">
    <source>
        <dbReference type="ARBA" id="ARBA00023098"/>
    </source>
</evidence>
<dbReference type="PROSITE" id="PS01017">
    <property type="entry name" value="STEROL_REDUCT_1"/>
    <property type="match status" value="1"/>
</dbReference>
<keyword evidence="3" id="KW-0444">Lipid biosynthesis</keyword>
<evidence type="ECO:0000256" key="19">
    <source>
        <dbReference type="ARBA" id="ARBA00042688"/>
    </source>
</evidence>
<feature type="transmembrane region" description="Helical" evidence="21">
    <location>
        <begin position="163"/>
        <end position="181"/>
    </location>
</feature>
<evidence type="ECO:0000256" key="2">
    <source>
        <dbReference type="ARBA" id="ARBA00005402"/>
    </source>
</evidence>
<evidence type="ECO:0000256" key="21">
    <source>
        <dbReference type="SAM" id="Phobius"/>
    </source>
</evidence>